<proteinExistence type="inferred from homology"/>
<feature type="transmembrane region" description="Helical" evidence="6">
    <location>
        <begin position="201"/>
        <end position="222"/>
    </location>
</feature>
<dbReference type="GO" id="GO:0005886">
    <property type="term" value="C:plasma membrane"/>
    <property type="evidence" value="ECO:0007669"/>
    <property type="project" value="TreeGrafter"/>
</dbReference>
<dbReference type="Proteomes" id="UP000290900">
    <property type="component" value="Unassembled WGS sequence"/>
</dbReference>
<keyword evidence="4 6" id="KW-1133">Transmembrane helix</keyword>
<dbReference type="Gene3D" id="1.10.4160.10">
    <property type="entry name" value="Hydantoin permease"/>
    <property type="match status" value="1"/>
</dbReference>
<feature type="transmembrane region" description="Helical" evidence="6">
    <location>
        <begin position="400"/>
        <end position="419"/>
    </location>
</feature>
<feature type="transmembrane region" description="Helical" evidence="6">
    <location>
        <begin position="358"/>
        <end position="379"/>
    </location>
</feature>
<dbReference type="InterPro" id="IPR045225">
    <property type="entry name" value="Uracil/uridine/allantoin_perm"/>
</dbReference>
<sequence>MSSDKAAAVEVFQEVTSDENVSYSGKESKLGKPLGFVKNLLSKIQIDGTQGLSLSQLFLYNYDLKPVEELRRTWRAYNFIAFWIADSFNVNTFMIASTGVVAGLSWWSVWITVWLGYFCVACFIAASSRVGSYYHISFPVSCRSSFGIWGSLWPILNRVVMACVWFGVQSTIGGQCVQLMLKAIFGNSVEVRVHDTIHSDAITSFGLLSFFLFWIFQLPFIYMRPHIVRHLFTFKGIICPIAGFSFLIWTMVKAGGGGPVIKQKSTISGSTYAWAFINSTMNALANFSTLIVNAPDFTRMSKTKTSALWSQFFTIPISFSITCLIGILISSASTILYGETYWNPLDVLTRFLETEKSGSRAGVFFIAFGFAVAQIGTNISANSISAGTDMTALLPKYMNIRRGGFICAIVGFVICPWNLMTSSSMFTTYLSAYAVFLSSIAGVVFCDYFILKKGYLNLRELYIADNSSAYYSWKGINLRAYAAYICGILPNIVGFVGATKARVVPIGATYVYDLSYFTGYIAAAGTLLLINLVWPCRGLPEGKIFERKWLESWQDVEDFGEFFAEKRGDAEPVFSNPQDDFITG</sequence>
<gene>
    <name evidence="7" type="ORF">BRENAR_LOCUS858</name>
</gene>
<feature type="transmembrane region" description="Helical" evidence="6">
    <location>
        <begin position="80"/>
        <end position="101"/>
    </location>
</feature>
<evidence type="ECO:0000256" key="4">
    <source>
        <dbReference type="ARBA" id="ARBA00022989"/>
    </source>
</evidence>
<accession>A0A448YH04</accession>
<feature type="transmembrane region" description="Helical" evidence="6">
    <location>
        <begin position="234"/>
        <end position="252"/>
    </location>
</feature>
<keyword evidence="8" id="KW-1185">Reference proteome</keyword>
<evidence type="ECO:0000313" key="8">
    <source>
        <dbReference type="Proteomes" id="UP000290900"/>
    </source>
</evidence>
<evidence type="ECO:0000256" key="5">
    <source>
        <dbReference type="ARBA" id="ARBA00023136"/>
    </source>
</evidence>
<feature type="transmembrane region" description="Helical" evidence="6">
    <location>
        <begin position="481"/>
        <end position="499"/>
    </location>
</feature>
<feature type="transmembrane region" description="Helical" evidence="6">
    <location>
        <begin position="313"/>
        <end position="338"/>
    </location>
</feature>
<reference evidence="7 8" key="1">
    <citation type="submission" date="2018-12" db="EMBL/GenBank/DDBJ databases">
        <authorList>
            <person name="Tiukova I."/>
            <person name="Dainat J."/>
        </authorList>
    </citation>
    <scope>NUCLEOTIDE SEQUENCE [LARGE SCALE GENOMIC DNA]</scope>
</reference>
<dbReference type="InterPro" id="IPR001248">
    <property type="entry name" value="Pur-cyt_permease"/>
</dbReference>
<dbReference type="Pfam" id="PF02133">
    <property type="entry name" value="Transp_cyt_pur"/>
    <property type="match status" value="1"/>
</dbReference>
<dbReference type="OrthoDB" id="2018619at2759"/>
<evidence type="ECO:0000256" key="1">
    <source>
        <dbReference type="ARBA" id="ARBA00004141"/>
    </source>
</evidence>
<keyword evidence="5 6" id="KW-0472">Membrane</keyword>
<dbReference type="InParanoid" id="A0A448YH04"/>
<keyword evidence="3 6" id="KW-0812">Transmembrane</keyword>
<evidence type="ECO:0000256" key="6">
    <source>
        <dbReference type="SAM" id="Phobius"/>
    </source>
</evidence>
<dbReference type="FunCoup" id="A0A448YH04">
    <property type="interactions" value="622"/>
</dbReference>
<comment type="subcellular location">
    <subcellularLocation>
        <location evidence="1">Membrane</location>
        <topology evidence="1">Multi-pass membrane protein</topology>
    </subcellularLocation>
</comment>
<feature type="transmembrane region" description="Helical" evidence="6">
    <location>
        <begin position="107"/>
        <end position="126"/>
    </location>
</feature>
<evidence type="ECO:0000256" key="2">
    <source>
        <dbReference type="ARBA" id="ARBA00008974"/>
    </source>
</evidence>
<dbReference type="FunFam" id="1.10.4160.10:FF:000001">
    <property type="entry name" value="Uracil permease, putative"/>
    <property type="match status" value="1"/>
</dbReference>
<dbReference type="AlphaFoldDB" id="A0A448YH04"/>
<dbReference type="CDD" id="cd11482">
    <property type="entry name" value="SLC-NCS1sbd_NRT1-like"/>
    <property type="match status" value="1"/>
</dbReference>
<dbReference type="EMBL" id="CAACVR010000002">
    <property type="protein sequence ID" value="VEU20123.1"/>
    <property type="molecule type" value="Genomic_DNA"/>
</dbReference>
<organism evidence="7 8">
    <name type="scientific">Brettanomyces naardenensis</name>
    <name type="common">Yeast</name>
    <dbReference type="NCBI Taxonomy" id="13370"/>
    <lineage>
        <taxon>Eukaryota</taxon>
        <taxon>Fungi</taxon>
        <taxon>Dikarya</taxon>
        <taxon>Ascomycota</taxon>
        <taxon>Saccharomycotina</taxon>
        <taxon>Pichiomycetes</taxon>
        <taxon>Pichiales</taxon>
        <taxon>Pichiaceae</taxon>
        <taxon>Brettanomyces</taxon>
    </lineage>
</organism>
<feature type="transmembrane region" description="Helical" evidence="6">
    <location>
        <begin position="514"/>
        <end position="534"/>
    </location>
</feature>
<protein>
    <submittedName>
        <fullName evidence="7">DEKNAAC100997</fullName>
    </submittedName>
</protein>
<evidence type="ECO:0000313" key="7">
    <source>
        <dbReference type="EMBL" id="VEU20123.1"/>
    </source>
</evidence>
<dbReference type="InterPro" id="IPR012681">
    <property type="entry name" value="NCS1"/>
</dbReference>
<evidence type="ECO:0000256" key="3">
    <source>
        <dbReference type="ARBA" id="ARBA00022692"/>
    </source>
</evidence>
<feature type="transmembrane region" description="Helical" evidence="6">
    <location>
        <begin position="431"/>
        <end position="451"/>
    </location>
</feature>
<dbReference type="PANTHER" id="PTHR30618">
    <property type="entry name" value="NCS1 FAMILY PURINE/PYRIMIDINE TRANSPORTER"/>
    <property type="match status" value="1"/>
</dbReference>
<dbReference type="NCBIfam" id="TIGR00800">
    <property type="entry name" value="ncs1"/>
    <property type="match status" value="1"/>
</dbReference>
<name>A0A448YH04_BRENA</name>
<feature type="transmembrane region" description="Helical" evidence="6">
    <location>
        <begin position="146"/>
        <end position="168"/>
    </location>
</feature>
<dbReference type="GO" id="GO:0015205">
    <property type="term" value="F:nucleobase transmembrane transporter activity"/>
    <property type="evidence" value="ECO:0007669"/>
    <property type="project" value="TreeGrafter"/>
</dbReference>
<feature type="transmembrane region" description="Helical" evidence="6">
    <location>
        <begin position="272"/>
        <end position="292"/>
    </location>
</feature>
<dbReference type="PANTHER" id="PTHR30618:SF2">
    <property type="entry name" value="ALLANTOIN PERMEASE-RELATED"/>
    <property type="match status" value="1"/>
</dbReference>
<comment type="similarity">
    <text evidence="2">Belongs to the purine-cytosine permease (2.A.39) family.</text>
</comment>